<accession>A0ABT8YJC2</accession>
<dbReference type="EMBL" id="JAUOZU010000006">
    <property type="protein sequence ID" value="MDO6963689.1"/>
    <property type="molecule type" value="Genomic_DNA"/>
</dbReference>
<reference evidence="1" key="2">
    <citation type="submission" date="2023-07" db="EMBL/GenBank/DDBJ databases">
        <authorList>
            <person name="Shen H."/>
        </authorList>
    </citation>
    <scope>NUCLEOTIDE SEQUENCE</scope>
    <source>
        <strain evidence="1">TNR-22</strain>
    </source>
</reference>
<name>A0ABT8YJC2_9HYPH</name>
<dbReference type="Gene3D" id="3.30.429.10">
    <property type="entry name" value="Macrophage Migration Inhibitory Factor"/>
    <property type="match status" value="2"/>
</dbReference>
<proteinExistence type="predicted"/>
<comment type="caution">
    <text evidence="1">The sequence shown here is derived from an EMBL/GenBank/DDBJ whole genome shotgun (WGS) entry which is preliminary data.</text>
</comment>
<keyword evidence="2" id="KW-1185">Reference proteome</keyword>
<dbReference type="PANTHER" id="PTHR35530">
    <property type="entry name" value="TAUTOMERASE-RELATED"/>
    <property type="match status" value="1"/>
</dbReference>
<evidence type="ECO:0000313" key="1">
    <source>
        <dbReference type="EMBL" id="MDO6963689.1"/>
    </source>
</evidence>
<sequence length="135" mass="15069">MPIITVTISARPDPKRSTRIATEITELTHLYLRKDKTITAVALQHIDPDHWFTAGQPLSEQEKSSFWLDIKVVDGSNTKDELAAYLTQVYQAMAAILGNLHHESYALVHEVPASAYGFGGLTQEYRYIQAKLPGS</sequence>
<dbReference type="Proteomes" id="UP001174932">
    <property type="component" value="Unassembled WGS sequence"/>
</dbReference>
<protein>
    <submittedName>
        <fullName evidence="1">4-oxalocrotonate tautomerase family protein</fullName>
    </submittedName>
</protein>
<gene>
    <name evidence="1" type="ORF">Q4481_06950</name>
</gene>
<evidence type="ECO:0000313" key="2">
    <source>
        <dbReference type="Proteomes" id="UP001174932"/>
    </source>
</evidence>
<dbReference type="SUPFAM" id="SSF55331">
    <property type="entry name" value="Tautomerase/MIF"/>
    <property type="match status" value="1"/>
</dbReference>
<dbReference type="RefSeq" id="WP_304375603.1">
    <property type="nucleotide sequence ID" value="NZ_JAUOZU010000006.1"/>
</dbReference>
<reference evidence="1" key="1">
    <citation type="journal article" date="2015" name="Int. J. Syst. Evol. Microbiol.">
        <title>Rhizobium alvei sp. nov., isolated from a freshwater river.</title>
        <authorList>
            <person name="Sheu S.Y."/>
            <person name="Huang H.W."/>
            <person name="Young C.C."/>
            <person name="Chen W.M."/>
        </authorList>
    </citation>
    <scope>NUCLEOTIDE SEQUENCE</scope>
    <source>
        <strain evidence="1">TNR-22</strain>
    </source>
</reference>
<dbReference type="InterPro" id="IPR014347">
    <property type="entry name" value="Tautomerase/MIF_sf"/>
</dbReference>
<dbReference type="PANTHER" id="PTHR35530:SF1">
    <property type="entry name" value="2-HYDROXYMUCONATE TAUTOMERASE"/>
    <property type="match status" value="1"/>
</dbReference>
<organism evidence="1 2">
    <name type="scientific">Rhizobium alvei</name>
    <dbReference type="NCBI Taxonomy" id="1132659"/>
    <lineage>
        <taxon>Bacteria</taxon>
        <taxon>Pseudomonadati</taxon>
        <taxon>Pseudomonadota</taxon>
        <taxon>Alphaproteobacteria</taxon>
        <taxon>Hyphomicrobiales</taxon>
        <taxon>Rhizobiaceae</taxon>
        <taxon>Rhizobium/Agrobacterium group</taxon>
        <taxon>Rhizobium</taxon>
    </lineage>
</organism>